<evidence type="ECO:0000313" key="2">
    <source>
        <dbReference type="Proteomes" id="UP000018542"/>
    </source>
</evidence>
<dbReference type="PROSITE" id="PS51318">
    <property type="entry name" value="TAT"/>
    <property type="match status" value="1"/>
</dbReference>
<dbReference type="PANTHER" id="PTHR35399:SF2">
    <property type="entry name" value="DUF839 DOMAIN-CONTAINING PROTEIN"/>
    <property type="match status" value="1"/>
</dbReference>
<dbReference type="KEGG" id="hni:W911_05435"/>
<dbReference type="PATRIC" id="fig|1029756.8.peg.1144"/>
<proteinExistence type="predicted"/>
<keyword evidence="2" id="KW-1185">Reference proteome</keyword>
<dbReference type="PANTHER" id="PTHR35399">
    <property type="entry name" value="SLR8030 PROTEIN"/>
    <property type="match status" value="1"/>
</dbReference>
<name>V5SDD2_9HYPH</name>
<dbReference type="InterPro" id="IPR008557">
    <property type="entry name" value="PhoX"/>
</dbReference>
<dbReference type="AlphaFoldDB" id="V5SDD2"/>
<evidence type="ECO:0000313" key="1">
    <source>
        <dbReference type="EMBL" id="AHB47959.1"/>
    </source>
</evidence>
<dbReference type="OrthoDB" id="9801383at2"/>
<dbReference type="Proteomes" id="UP000018542">
    <property type="component" value="Chromosome"/>
</dbReference>
<dbReference type="InterPro" id="IPR006311">
    <property type="entry name" value="TAT_signal"/>
</dbReference>
<sequence>MRNRKLPPSVAFEAAENVGSNPTAAPTIGDLIAERLSRRDLIQGLAAVTVAAELAWPRALAAAPAQGGRHPPSPSFDFAELTVSPGSPTHHVAAGYDADVLIRWGDAVLADAPTFVPGRADAAAQARQFGYNNDFLGFLPLDGRSDHGLLVVNHEYTNGELMFPGLATRGDRDAGFASVTREMVDAEMMAHGGAVIEVRRENGKWHVVQGSRYARRITAETEMLVSGPAAGHDRMKTSEDPSGTRVHGMLNNCAGGITPWGTWLTCEENINGYFWNKDAAKPLTPEARALRRYGAPAEWYAWGRFHDRFDVTKEPNEPNRFGWVVEIDPFDPTSTPIKRTALGRFKHEGAGNIVNGDGRFVVYQGDDEAFDYVYRFVTDGKVDPGNREANRNLLDNGVLSVARFNADGTGEWLPLVHGLPNKSGQVWLTEANGFKDQGDVLIHTRLAADLLGPTKMDRPEDIDVNPRTGKVYLALTSNAKRTEDKTDAANPRATNAFGHIIEIVPDGGDHTADTFTWDILIKCGSPEIAAVGATFNPATSENGWFGMPDNFAVDADGRLWVSTDGNSPRKTKRADGIWAIETEGAERGTSRCFFQVPVGAEMCGPCFTPDLETFFVAVQHPGETEIGGDVISTFDAPTTRWPDFEDGTPPRPAIVAITRKGGGKIGG</sequence>
<accession>V5SDD2</accession>
<dbReference type="HOGENOM" id="CLU_018570_2_0_5"/>
<organism evidence="1 2">
    <name type="scientific">Hyphomicrobium nitrativorans NL23</name>
    <dbReference type="NCBI Taxonomy" id="1029756"/>
    <lineage>
        <taxon>Bacteria</taxon>
        <taxon>Pseudomonadati</taxon>
        <taxon>Pseudomonadota</taxon>
        <taxon>Alphaproteobacteria</taxon>
        <taxon>Hyphomicrobiales</taxon>
        <taxon>Hyphomicrobiaceae</taxon>
        <taxon>Hyphomicrobium</taxon>
    </lineage>
</organism>
<gene>
    <name evidence="1" type="ORF">W911_05435</name>
</gene>
<dbReference type="EMBL" id="CP006912">
    <property type="protein sequence ID" value="AHB47959.1"/>
    <property type="molecule type" value="Genomic_DNA"/>
</dbReference>
<dbReference type="RefSeq" id="WP_023786489.1">
    <property type="nucleotide sequence ID" value="NC_022997.1"/>
</dbReference>
<dbReference type="SUPFAM" id="SSF63829">
    <property type="entry name" value="Calcium-dependent phosphotriesterase"/>
    <property type="match status" value="1"/>
</dbReference>
<reference evidence="1 2" key="1">
    <citation type="journal article" date="2014" name="Genome Announc.">
        <title>Complete Genome Sequence of Hyphomicrobium nitrativorans Strain NL23, a Denitrifying Bacterium Isolated from Biofilm of a Methanol-Fed Denitrification System Treating Seawater at the Montreal Biodome.</title>
        <authorList>
            <person name="Martineau C."/>
            <person name="Villeneuve C."/>
            <person name="Mauffrey F."/>
            <person name="Villemur R."/>
        </authorList>
    </citation>
    <scope>NUCLEOTIDE SEQUENCE [LARGE SCALE GENOMIC DNA]</scope>
    <source>
        <strain evidence="1">NL23</strain>
    </source>
</reference>
<dbReference type="Pfam" id="PF05787">
    <property type="entry name" value="PhoX"/>
    <property type="match status" value="1"/>
</dbReference>
<protein>
    <submittedName>
        <fullName evidence="1">dTDP-glucose 4,6-dehydratase</fullName>
    </submittedName>
</protein>